<feature type="region of interest" description="Disordered" evidence="1">
    <location>
        <begin position="331"/>
        <end position="391"/>
    </location>
</feature>
<sequence>MSILVAIQSAIFYYVACTPCNESRARHKAKHQAKKDRHEMMRIQMEQPERYPHPLPFHTNPYWQEEIDIGPRPPKKTHNKNTSQRALNSASTVRNSTSASLAHTNTSSNRDHSISLTSPTLSPVEPPTPITEEVWNKERYQREDEELWGHDLSKMRHRLVDNIVKAGNSAGRIIKAELGTKKQVTEEDRTDFYLTPKNPPVNDYHPPIVGSAPVHKNALQWMLQPPPPAKLMEGRVPVSRLRSVNSMAGRAGPDHRANRASQVNKTNPPQQDGITGESQGGKGHREEADLHMHEDLSESELIEVLIGRRSRRATVSSRGRRLSLESDLYSETDTEAVLHSRVTSGESDTPTPSPSSPTPKKHVPLATSTKGPPDLSAFHPKNVNAPVPAES</sequence>
<keyword evidence="2" id="KW-0732">Signal</keyword>
<gene>
    <name evidence="3" type="ORF">SODALDRAFT_339166</name>
</gene>
<dbReference type="Proteomes" id="UP000272025">
    <property type="component" value="Unassembled WGS sequence"/>
</dbReference>
<feature type="chain" id="PRO_5017995166" description="Signal peptide-containing protein" evidence="2">
    <location>
        <begin position="18"/>
        <end position="391"/>
    </location>
</feature>
<keyword evidence="4" id="KW-1185">Reference proteome</keyword>
<evidence type="ECO:0000313" key="3">
    <source>
        <dbReference type="EMBL" id="ROT39728.1"/>
    </source>
</evidence>
<proteinExistence type="predicted"/>
<dbReference type="RefSeq" id="XP_028467534.1">
    <property type="nucleotide sequence ID" value="XM_028612836.1"/>
</dbReference>
<protein>
    <recommendedName>
        <fullName evidence="5">Signal peptide-containing protein</fullName>
    </recommendedName>
</protein>
<evidence type="ECO:0008006" key="5">
    <source>
        <dbReference type="Google" id="ProtNLM"/>
    </source>
</evidence>
<dbReference type="GeneID" id="39581314"/>
<feature type="signal peptide" evidence="2">
    <location>
        <begin position="1"/>
        <end position="17"/>
    </location>
</feature>
<accession>A0A3N2PZ78</accession>
<reference evidence="3 4" key="1">
    <citation type="journal article" date="2018" name="Mol. Ecol.">
        <title>The obligate alkalophilic soda-lake fungus Sodiomyces alkalinus has shifted to a protein diet.</title>
        <authorList>
            <person name="Grum-Grzhimaylo A.A."/>
            <person name="Falkoski D.L."/>
            <person name="van den Heuvel J."/>
            <person name="Valero-Jimenez C.A."/>
            <person name="Min B."/>
            <person name="Choi I.G."/>
            <person name="Lipzen A."/>
            <person name="Daum C.G."/>
            <person name="Aanen D.K."/>
            <person name="Tsang A."/>
            <person name="Henrissat B."/>
            <person name="Bilanenko E.N."/>
            <person name="de Vries R.P."/>
            <person name="van Kan J.A.L."/>
            <person name="Grigoriev I.V."/>
            <person name="Debets A.J.M."/>
        </authorList>
    </citation>
    <scope>NUCLEOTIDE SEQUENCE [LARGE SCALE GENOMIC DNA]</scope>
    <source>
        <strain evidence="3 4">F11</strain>
    </source>
</reference>
<dbReference type="EMBL" id="ML119053">
    <property type="protein sequence ID" value="ROT39728.1"/>
    <property type="molecule type" value="Genomic_DNA"/>
</dbReference>
<feature type="compositionally biased region" description="Polar residues" evidence="1">
    <location>
        <begin position="259"/>
        <end position="277"/>
    </location>
</feature>
<evidence type="ECO:0000313" key="4">
    <source>
        <dbReference type="Proteomes" id="UP000272025"/>
    </source>
</evidence>
<organism evidence="3 4">
    <name type="scientific">Sodiomyces alkalinus (strain CBS 110278 / VKM F-3762 / F11)</name>
    <name type="common">Alkaliphilic filamentous fungus</name>
    <dbReference type="NCBI Taxonomy" id="1314773"/>
    <lineage>
        <taxon>Eukaryota</taxon>
        <taxon>Fungi</taxon>
        <taxon>Dikarya</taxon>
        <taxon>Ascomycota</taxon>
        <taxon>Pezizomycotina</taxon>
        <taxon>Sordariomycetes</taxon>
        <taxon>Hypocreomycetidae</taxon>
        <taxon>Glomerellales</taxon>
        <taxon>Plectosphaerellaceae</taxon>
        <taxon>Sodiomyces</taxon>
    </lineage>
</organism>
<feature type="compositionally biased region" description="Polar residues" evidence="1">
    <location>
        <begin position="80"/>
        <end position="121"/>
    </location>
</feature>
<evidence type="ECO:0000256" key="2">
    <source>
        <dbReference type="SAM" id="SignalP"/>
    </source>
</evidence>
<dbReference type="AlphaFoldDB" id="A0A3N2PZ78"/>
<evidence type="ECO:0000256" key="1">
    <source>
        <dbReference type="SAM" id="MobiDB-lite"/>
    </source>
</evidence>
<dbReference type="OrthoDB" id="506431at2759"/>
<name>A0A3N2PZ78_SODAK</name>
<feature type="region of interest" description="Disordered" evidence="1">
    <location>
        <begin position="65"/>
        <end position="137"/>
    </location>
</feature>
<feature type="region of interest" description="Disordered" evidence="1">
    <location>
        <begin position="246"/>
        <end position="285"/>
    </location>
</feature>